<feature type="region of interest" description="Disordered" evidence="1">
    <location>
        <begin position="179"/>
        <end position="238"/>
    </location>
</feature>
<evidence type="ECO:0000256" key="1">
    <source>
        <dbReference type="SAM" id="MobiDB-lite"/>
    </source>
</evidence>
<dbReference type="PANTHER" id="PTHR33448:SF2">
    <property type="entry name" value="OS02G0753400 PROTEIN"/>
    <property type="match status" value="1"/>
</dbReference>
<feature type="region of interest" description="Disordered" evidence="1">
    <location>
        <begin position="313"/>
        <end position="337"/>
    </location>
</feature>
<dbReference type="AlphaFoldDB" id="A0A835F6X9"/>
<dbReference type="EMBL" id="JACEFO010001622">
    <property type="protein sequence ID" value="KAF8729892.1"/>
    <property type="molecule type" value="Genomic_DNA"/>
</dbReference>
<name>A0A835F6X9_9POAL</name>
<dbReference type="PANTHER" id="PTHR33448">
    <property type="entry name" value="CHLOROPLAST PROTEIN HCF243-RELATED"/>
    <property type="match status" value="1"/>
</dbReference>
<gene>
    <name evidence="2" type="ORF">HU200_017354</name>
</gene>
<reference evidence="2" key="1">
    <citation type="submission" date="2020-07" db="EMBL/GenBank/DDBJ databases">
        <title>Genome sequence and genetic diversity analysis of an under-domesticated orphan crop, white fonio (Digitaria exilis).</title>
        <authorList>
            <person name="Bennetzen J.L."/>
            <person name="Chen S."/>
            <person name="Ma X."/>
            <person name="Wang X."/>
            <person name="Yssel A.E.J."/>
            <person name="Chaluvadi S.R."/>
            <person name="Johnson M."/>
            <person name="Gangashetty P."/>
            <person name="Hamidou F."/>
            <person name="Sanogo M.D."/>
            <person name="Zwaenepoel A."/>
            <person name="Wallace J."/>
            <person name="Van De Peer Y."/>
            <person name="Van Deynze A."/>
        </authorList>
    </citation>
    <scope>NUCLEOTIDE SEQUENCE</scope>
    <source>
        <tissue evidence="2">Leaves</tissue>
    </source>
</reference>
<organism evidence="2 3">
    <name type="scientific">Digitaria exilis</name>
    <dbReference type="NCBI Taxonomy" id="1010633"/>
    <lineage>
        <taxon>Eukaryota</taxon>
        <taxon>Viridiplantae</taxon>
        <taxon>Streptophyta</taxon>
        <taxon>Embryophyta</taxon>
        <taxon>Tracheophyta</taxon>
        <taxon>Spermatophyta</taxon>
        <taxon>Magnoliopsida</taxon>
        <taxon>Liliopsida</taxon>
        <taxon>Poales</taxon>
        <taxon>Poaceae</taxon>
        <taxon>PACMAD clade</taxon>
        <taxon>Panicoideae</taxon>
        <taxon>Panicodae</taxon>
        <taxon>Paniceae</taxon>
        <taxon>Anthephorinae</taxon>
        <taxon>Digitaria</taxon>
    </lineage>
</organism>
<keyword evidence="3" id="KW-1185">Reference proteome</keyword>
<feature type="region of interest" description="Disordered" evidence="1">
    <location>
        <begin position="132"/>
        <end position="154"/>
    </location>
</feature>
<feature type="region of interest" description="Disordered" evidence="1">
    <location>
        <begin position="247"/>
        <end position="266"/>
    </location>
</feature>
<evidence type="ECO:0000313" key="2">
    <source>
        <dbReference type="EMBL" id="KAF8729892.1"/>
    </source>
</evidence>
<evidence type="ECO:0000313" key="3">
    <source>
        <dbReference type="Proteomes" id="UP000636709"/>
    </source>
</evidence>
<accession>A0A835F6X9</accession>
<feature type="compositionally biased region" description="Low complexity" evidence="1">
    <location>
        <begin position="247"/>
        <end position="262"/>
    </location>
</feature>
<feature type="region of interest" description="Disordered" evidence="1">
    <location>
        <begin position="35"/>
        <end position="67"/>
    </location>
</feature>
<dbReference type="Proteomes" id="UP000636709">
    <property type="component" value="Unassembled WGS sequence"/>
</dbReference>
<dbReference type="OrthoDB" id="1919674at2759"/>
<protein>
    <submittedName>
        <fullName evidence="2">Uncharacterized protein</fullName>
    </submittedName>
</protein>
<feature type="compositionally biased region" description="Acidic residues" evidence="1">
    <location>
        <begin position="317"/>
        <end position="329"/>
    </location>
</feature>
<sequence length="462" mass="49957">MARPLSPSLFFILNEPLLLFNPSLHVPTPHHTIPHTRPIPYHLHAPKQLPPRRDANAISEIPPPPPPCARTCRDRHEEPGATCPNQHATVHHCHQLGNQHAQHFCRHVSVATMPGKQAAAGSSSIMLHRRSRTLGGSSDRAARRAATATIKGGRGSNGAAADLLVCFPSRAHLALMPPKAICSPSRPSASEPVKRRHSTSRAGPLPPSGLYKSSSARNPSRRRAADAPVAVDEEPSSPKVTCVGQIKAARPAPKAPKGLAGDAGKKATKKPTWLQALGIKKDAMALLDALHGAFRFNVAGCFGSFPGAVGVGGYTSGEDDDDDDEEGEERAEKETEHGAALARWFMVLEEGNKAPAKKLQGLEPQQNKEEDEEQDVAPPANALMLMRCRSAPAKGLVRRLEAEDCEDDVKSAKKTPEEEKEKESLVLMTYSPDFFKVSLDIAKETWIVGGDDAVLRCRSWKR</sequence>
<comment type="caution">
    <text evidence="2">The sequence shown here is derived from an EMBL/GenBank/DDBJ whole genome shotgun (WGS) entry which is preliminary data.</text>
</comment>
<proteinExistence type="predicted"/>